<dbReference type="Gene3D" id="3.20.20.450">
    <property type="entry name" value="EAL domain"/>
    <property type="match status" value="1"/>
</dbReference>
<name>A0ABY3NXC3_9ENTR</name>
<proteinExistence type="predicted"/>
<reference evidence="2 3" key="1">
    <citation type="submission" date="2019-08" db="EMBL/GenBank/DDBJ databases">
        <title>The draft genome of Lelliottia nimipressuralis strain CICC 24156.</title>
        <authorList>
            <person name="Wu W."/>
            <person name="Feng Y."/>
            <person name="Zong Z."/>
        </authorList>
    </citation>
    <scope>NUCLEOTIDE SEQUENCE [LARGE SCALE GENOMIC DNA]</scope>
    <source>
        <strain evidence="2 3">CICC 24156</strain>
    </source>
</reference>
<keyword evidence="3" id="KW-1185">Reference proteome</keyword>
<gene>
    <name evidence="2" type="ORF">FZO59_21060</name>
</gene>
<dbReference type="InterPro" id="IPR001633">
    <property type="entry name" value="EAL_dom"/>
</dbReference>
<dbReference type="InterPro" id="IPR050706">
    <property type="entry name" value="Cyclic-di-GMP_PDE-like"/>
</dbReference>
<dbReference type="SUPFAM" id="SSF141868">
    <property type="entry name" value="EAL domain-like"/>
    <property type="match status" value="1"/>
</dbReference>
<evidence type="ECO:0000313" key="3">
    <source>
        <dbReference type="Proteomes" id="UP000323910"/>
    </source>
</evidence>
<comment type="caution">
    <text evidence="2">The sequence shown here is derived from an EMBL/GenBank/DDBJ whole genome shotgun (WGS) entry which is preliminary data.</text>
</comment>
<dbReference type="PROSITE" id="PS50883">
    <property type="entry name" value="EAL"/>
    <property type="match status" value="1"/>
</dbReference>
<dbReference type="EMBL" id="VTFR01000014">
    <property type="protein sequence ID" value="TYT29274.1"/>
    <property type="molecule type" value="Genomic_DNA"/>
</dbReference>
<organism evidence="2 3">
    <name type="scientific">Lelliottia nimipressuralis</name>
    <dbReference type="NCBI Taxonomy" id="69220"/>
    <lineage>
        <taxon>Bacteria</taxon>
        <taxon>Pseudomonadati</taxon>
        <taxon>Pseudomonadota</taxon>
        <taxon>Gammaproteobacteria</taxon>
        <taxon>Enterobacterales</taxon>
        <taxon>Enterobacteriaceae</taxon>
        <taxon>Lelliottia</taxon>
    </lineage>
</organism>
<dbReference type="InterPro" id="IPR035919">
    <property type="entry name" value="EAL_sf"/>
</dbReference>
<dbReference type="PANTHER" id="PTHR33121">
    <property type="entry name" value="CYCLIC DI-GMP PHOSPHODIESTERASE PDEF"/>
    <property type="match status" value="1"/>
</dbReference>
<dbReference type="Pfam" id="PF00563">
    <property type="entry name" value="EAL"/>
    <property type="match status" value="1"/>
</dbReference>
<evidence type="ECO:0000259" key="1">
    <source>
        <dbReference type="PROSITE" id="PS50883"/>
    </source>
</evidence>
<protein>
    <submittedName>
        <fullName evidence="2">EAL domain-containing protein</fullName>
    </submittedName>
</protein>
<accession>A0ABY3NXC3</accession>
<dbReference type="Proteomes" id="UP000323910">
    <property type="component" value="Unassembled WGS sequence"/>
</dbReference>
<dbReference type="SMART" id="SM00052">
    <property type="entry name" value="EAL"/>
    <property type="match status" value="1"/>
</dbReference>
<dbReference type="RefSeq" id="WP_129036195.1">
    <property type="nucleotide sequence ID" value="NZ_SDDX01000027.1"/>
</dbReference>
<dbReference type="PANTHER" id="PTHR33121:SF80">
    <property type="entry name" value="CYCLIC DI-GMP PHOSPHODIESTERASE PDEL"/>
    <property type="match status" value="1"/>
</dbReference>
<feature type="domain" description="EAL" evidence="1">
    <location>
        <begin position="18"/>
        <end position="273"/>
    </location>
</feature>
<sequence>MKNNLISKMCSRVKKGLQKLTAQFSPIKLEDMEVIPFIQPVHDGRNQKLIGVEISMKLFDGQQYHCVKRCIEEIEHREGSVVINEMVISMILNAEKELMDLSKKAPKNFFISFTFSAEQLYCNEVFNALISLRRKISDRCRIVIEIKESSLPEYDDELVDIFEKLRLQGVDLSLTDFGKYSSSLLYLEHAGFSSLKMDHAVALAYKGKLVNKRLVKSIVSATQDLGMIVEADGVESEEQYRLLIDCGVTHMQGSFFSKPTPLKGGITKDFFVSSNSDK</sequence>
<evidence type="ECO:0000313" key="2">
    <source>
        <dbReference type="EMBL" id="TYT29274.1"/>
    </source>
</evidence>
<dbReference type="CDD" id="cd01948">
    <property type="entry name" value="EAL"/>
    <property type="match status" value="1"/>
</dbReference>